<name>A0A2P5BDC2_PARAD</name>
<keyword evidence="2" id="KW-1185">Reference proteome</keyword>
<proteinExistence type="predicted"/>
<evidence type="ECO:0000313" key="2">
    <source>
        <dbReference type="Proteomes" id="UP000237105"/>
    </source>
</evidence>
<dbReference type="OrthoDB" id="1106861at2759"/>
<reference evidence="2" key="1">
    <citation type="submission" date="2016-06" db="EMBL/GenBank/DDBJ databases">
        <title>Parallel loss of symbiosis genes in relatives of nitrogen-fixing non-legume Parasponia.</title>
        <authorList>
            <person name="Van Velzen R."/>
            <person name="Holmer R."/>
            <person name="Bu F."/>
            <person name="Rutten L."/>
            <person name="Van Zeijl A."/>
            <person name="Liu W."/>
            <person name="Santuari L."/>
            <person name="Cao Q."/>
            <person name="Sharma T."/>
            <person name="Shen D."/>
            <person name="Roswanjaya Y."/>
            <person name="Wardhani T."/>
            <person name="Kalhor M.S."/>
            <person name="Jansen J."/>
            <person name="Van den Hoogen J."/>
            <person name="Gungor B."/>
            <person name="Hartog M."/>
            <person name="Hontelez J."/>
            <person name="Verver J."/>
            <person name="Yang W.-C."/>
            <person name="Schijlen E."/>
            <person name="Repin R."/>
            <person name="Schilthuizen M."/>
            <person name="Schranz E."/>
            <person name="Heidstra R."/>
            <person name="Miyata K."/>
            <person name="Fedorova E."/>
            <person name="Kohlen W."/>
            <person name="Bisseling T."/>
            <person name="Smit S."/>
            <person name="Geurts R."/>
        </authorList>
    </citation>
    <scope>NUCLEOTIDE SEQUENCE [LARGE SCALE GENOMIC DNA]</scope>
    <source>
        <strain evidence="2">cv. WU1-14</strain>
    </source>
</reference>
<dbReference type="Proteomes" id="UP000237105">
    <property type="component" value="Unassembled WGS sequence"/>
</dbReference>
<dbReference type="EMBL" id="JXTB01000305">
    <property type="protein sequence ID" value="PON46799.1"/>
    <property type="molecule type" value="Genomic_DNA"/>
</dbReference>
<protein>
    <submittedName>
        <fullName evidence="1">Uncharacterized protein</fullName>
    </submittedName>
</protein>
<evidence type="ECO:0000313" key="1">
    <source>
        <dbReference type="EMBL" id="PON46799.1"/>
    </source>
</evidence>
<sequence>MEVYIDSIYIYESYVPEKRRHSKALWDSKDTWTVGRYNINSPETREQLVKTDPTETSKSISYGFFLTHAQASEKDDLICFNACAFDTIWRPHNDIIFRNDKIDPAQLKIDSHNRYVEMSKCGIAGIFRDDHGSILLLTFKSDIATSPLEAECMAIQMVLITALEKGGAERLWNLMPPLWSTH</sequence>
<comment type="caution">
    <text evidence="1">The sequence shown here is derived from an EMBL/GenBank/DDBJ whole genome shotgun (WGS) entry which is preliminary data.</text>
</comment>
<organism evidence="1 2">
    <name type="scientific">Parasponia andersonii</name>
    <name type="common">Sponia andersonii</name>
    <dbReference type="NCBI Taxonomy" id="3476"/>
    <lineage>
        <taxon>Eukaryota</taxon>
        <taxon>Viridiplantae</taxon>
        <taxon>Streptophyta</taxon>
        <taxon>Embryophyta</taxon>
        <taxon>Tracheophyta</taxon>
        <taxon>Spermatophyta</taxon>
        <taxon>Magnoliopsida</taxon>
        <taxon>eudicotyledons</taxon>
        <taxon>Gunneridae</taxon>
        <taxon>Pentapetalae</taxon>
        <taxon>rosids</taxon>
        <taxon>fabids</taxon>
        <taxon>Rosales</taxon>
        <taxon>Cannabaceae</taxon>
        <taxon>Parasponia</taxon>
    </lineage>
</organism>
<dbReference type="AlphaFoldDB" id="A0A2P5BDC2"/>
<gene>
    <name evidence="1" type="ORF">PanWU01x14_248940</name>
</gene>
<accession>A0A2P5BDC2</accession>